<name>A0A2S8GTS5_9BACT</name>
<proteinExistence type="predicted"/>
<protein>
    <submittedName>
        <fullName evidence="1">Uncharacterized protein</fullName>
    </submittedName>
</protein>
<comment type="caution">
    <text evidence="1">The sequence shown here is derived from an EMBL/GenBank/DDBJ whole genome shotgun (WGS) entry which is preliminary data.</text>
</comment>
<evidence type="ECO:0000313" key="1">
    <source>
        <dbReference type="EMBL" id="PQO47828.1"/>
    </source>
</evidence>
<dbReference type="Proteomes" id="UP000237819">
    <property type="component" value="Unassembled WGS sequence"/>
</dbReference>
<dbReference type="EMBL" id="PUHZ01000003">
    <property type="protein sequence ID" value="PQO47828.1"/>
    <property type="molecule type" value="Genomic_DNA"/>
</dbReference>
<dbReference type="RefSeq" id="WP_105333700.1">
    <property type="nucleotide sequence ID" value="NZ_PUHZ01000003.1"/>
</dbReference>
<reference evidence="1 2" key="1">
    <citation type="submission" date="2018-02" db="EMBL/GenBank/DDBJ databases">
        <title>Comparative genomes isolates from brazilian mangrove.</title>
        <authorList>
            <person name="Araujo J.E."/>
            <person name="Taketani R.G."/>
            <person name="Silva M.C.P."/>
            <person name="Loureco M.V."/>
            <person name="Andreote F.D."/>
        </authorList>
    </citation>
    <scope>NUCLEOTIDE SEQUENCE [LARGE SCALE GENOMIC DNA]</scope>
    <source>
        <strain evidence="1 2">Nap-Phe MGV</strain>
    </source>
</reference>
<accession>A0A2S8GTS5</accession>
<evidence type="ECO:0000313" key="2">
    <source>
        <dbReference type="Proteomes" id="UP000237819"/>
    </source>
</evidence>
<organism evidence="1 2">
    <name type="scientific">Blastopirellula marina</name>
    <dbReference type="NCBI Taxonomy" id="124"/>
    <lineage>
        <taxon>Bacteria</taxon>
        <taxon>Pseudomonadati</taxon>
        <taxon>Planctomycetota</taxon>
        <taxon>Planctomycetia</taxon>
        <taxon>Pirellulales</taxon>
        <taxon>Pirellulaceae</taxon>
        <taxon>Blastopirellula</taxon>
    </lineage>
</organism>
<sequence>MNEPVWEPPENPDPSEVLRSAMFDRREGRYDVALAKYVWFFHHALEYKRGMSAVRLSFALSYWND</sequence>
<gene>
    <name evidence="1" type="ORF">C5Y93_01950</name>
</gene>
<dbReference type="AlphaFoldDB" id="A0A2S8GTS5"/>
<dbReference type="OrthoDB" id="8772062at2"/>